<comment type="caution">
    <text evidence="2">The sequence shown here is derived from an EMBL/GenBank/DDBJ whole genome shotgun (WGS) entry which is preliminary data.</text>
</comment>
<dbReference type="AlphaFoldDB" id="A0A8J4G9P1"/>
<evidence type="ECO:0000313" key="3">
    <source>
        <dbReference type="Proteomes" id="UP000722791"/>
    </source>
</evidence>
<name>A0A8J4G9P1_9CHLO</name>
<organism evidence="2 3">
    <name type="scientific">Volvox reticuliferus</name>
    <dbReference type="NCBI Taxonomy" id="1737510"/>
    <lineage>
        <taxon>Eukaryota</taxon>
        <taxon>Viridiplantae</taxon>
        <taxon>Chlorophyta</taxon>
        <taxon>core chlorophytes</taxon>
        <taxon>Chlorophyceae</taxon>
        <taxon>CS clade</taxon>
        <taxon>Chlamydomonadales</taxon>
        <taxon>Volvocaceae</taxon>
        <taxon>Volvox</taxon>
    </lineage>
</organism>
<feature type="region of interest" description="Disordered" evidence="1">
    <location>
        <begin position="253"/>
        <end position="275"/>
    </location>
</feature>
<evidence type="ECO:0000313" key="2">
    <source>
        <dbReference type="EMBL" id="GIM03013.1"/>
    </source>
</evidence>
<reference evidence="2" key="1">
    <citation type="journal article" date="2021" name="Proc. Natl. Acad. Sci. U.S.A.">
        <title>Three genomes in the algal genus Volvox reveal the fate of a haploid sex-determining region after a transition to homothallism.</title>
        <authorList>
            <person name="Yamamoto K."/>
            <person name="Hamaji T."/>
            <person name="Kawai-Toyooka H."/>
            <person name="Matsuzaki R."/>
            <person name="Takahashi F."/>
            <person name="Nishimura Y."/>
            <person name="Kawachi M."/>
            <person name="Noguchi H."/>
            <person name="Minakuchi Y."/>
            <person name="Umen J.G."/>
            <person name="Toyoda A."/>
            <person name="Nozaki H."/>
        </authorList>
    </citation>
    <scope>NUCLEOTIDE SEQUENCE</scope>
    <source>
        <strain evidence="2">NIES-3785</strain>
    </source>
</reference>
<gene>
    <name evidence="2" type="ORF">Vretimale_7822</name>
</gene>
<feature type="compositionally biased region" description="Low complexity" evidence="1">
    <location>
        <begin position="261"/>
        <end position="272"/>
    </location>
</feature>
<proteinExistence type="predicted"/>
<accession>A0A8J4G9P1</accession>
<dbReference type="Proteomes" id="UP000722791">
    <property type="component" value="Unassembled WGS sequence"/>
</dbReference>
<sequence>MLMSAPLVENGHRTTGAPPPGAGGASRLDAMAAGVNCLAFGCTVDVASTAGAFTLPFCDHGLHRTCSTGSISTDMVAAASDITDSIAEGWTLPFEIEPPAPEIPLVTGGDARAQFQATTATWHGPYGCAPMEGICALQEPTLSPMKRQSTEFKSRTSGPPSKFKVHPANPDVVTAGLHANSMPLSFDVRHASASLNMEHYQQRCMAVACAWTPGRSADLSSGSGGRQPVSAVPVRDEHQCATSTSHWNMTWGPYNDFGAEQQPQPQQDSDPQGGKAEMEMDLIDASWFDRLFVGSQTEFLFEAPIAEALYGPSTGICGTLSLQDLGGGGDESLWSTSM</sequence>
<protein>
    <submittedName>
        <fullName evidence="2">Uncharacterized protein</fullName>
    </submittedName>
</protein>
<feature type="region of interest" description="Disordered" evidence="1">
    <location>
        <begin position="1"/>
        <end position="25"/>
    </location>
</feature>
<dbReference type="EMBL" id="BNCQ01000013">
    <property type="protein sequence ID" value="GIM03013.1"/>
    <property type="molecule type" value="Genomic_DNA"/>
</dbReference>
<evidence type="ECO:0000256" key="1">
    <source>
        <dbReference type="SAM" id="MobiDB-lite"/>
    </source>
</evidence>